<dbReference type="RefSeq" id="WP_136496364.1">
    <property type="nucleotide sequence ID" value="NZ_CP046052.1"/>
</dbReference>
<reference evidence="1 2" key="1">
    <citation type="submission" date="2019-11" db="EMBL/GenBank/DDBJ databases">
        <title>The genome sequence of Methylocystis heyeri.</title>
        <authorList>
            <person name="Oshkin I.Y."/>
            <person name="Miroshnikov K."/>
            <person name="Dedysh S.N."/>
        </authorList>
    </citation>
    <scope>NUCLEOTIDE SEQUENCE [LARGE SCALE GENOMIC DNA]</scope>
    <source>
        <strain evidence="1 2">H2</strain>
    </source>
</reference>
<dbReference type="KEGG" id="mhey:H2LOC_010615"/>
<gene>
    <name evidence="1" type="ORF">H2LOC_010615</name>
</gene>
<protein>
    <submittedName>
        <fullName evidence="1">Uncharacterized protein</fullName>
    </submittedName>
</protein>
<name>A0A6B8KHY0_9HYPH</name>
<dbReference type="AlphaFoldDB" id="A0A6B8KHY0"/>
<organism evidence="1 2">
    <name type="scientific">Methylocystis heyeri</name>
    <dbReference type="NCBI Taxonomy" id="391905"/>
    <lineage>
        <taxon>Bacteria</taxon>
        <taxon>Pseudomonadati</taxon>
        <taxon>Pseudomonadota</taxon>
        <taxon>Alphaproteobacteria</taxon>
        <taxon>Hyphomicrobiales</taxon>
        <taxon>Methylocystaceae</taxon>
        <taxon>Methylocystis</taxon>
    </lineage>
</organism>
<dbReference type="EMBL" id="CP046052">
    <property type="protein sequence ID" value="QGM46108.1"/>
    <property type="molecule type" value="Genomic_DNA"/>
</dbReference>
<proteinExistence type="predicted"/>
<accession>A0A6B8KHY0</accession>
<evidence type="ECO:0000313" key="1">
    <source>
        <dbReference type="EMBL" id="QGM46108.1"/>
    </source>
</evidence>
<sequence length="140" mass="15224">MTALAKELSTGVGEISDVLKSLEISDEEYVLITKHRRFATLMAQFKTEWESVDNTPKRIRMKAALALETCIAEMVTQVHNRETPLAARAALVTAMGKIAGLEKQPEQQNTGGGFKVTINLGDTTKPPVTIEAPTIEGEAL</sequence>
<dbReference type="Proteomes" id="UP000309061">
    <property type="component" value="Chromosome"/>
</dbReference>
<evidence type="ECO:0000313" key="2">
    <source>
        <dbReference type="Proteomes" id="UP000309061"/>
    </source>
</evidence>
<keyword evidence="2" id="KW-1185">Reference proteome</keyword>